<feature type="transmembrane region" description="Helical" evidence="1">
    <location>
        <begin position="50"/>
        <end position="73"/>
    </location>
</feature>
<evidence type="ECO:0000313" key="3">
    <source>
        <dbReference type="Proteomes" id="UP001216390"/>
    </source>
</evidence>
<protein>
    <submittedName>
        <fullName evidence="2">Uncharacterized protein</fullName>
    </submittedName>
</protein>
<keyword evidence="3" id="KW-1185">Reference proteome</keyword>
<feature type="transmembrane region" description="Helical" evidence="1">
    <location>
        <begin position="115"/>
        <end position="133"/>
    </location>
</feature>
<reference evidence="2" key="1">
    <citation type="submission" date="2023-01" db="EMBL/GenBank/DDBJ databases">
        <title>The diversity of Class Acidimicrobiia in South China Sea sediment environments and the proposal of Iamia marina sp. nov., a novel species of the genus Iamia.</title>
        <authorList>
            <person name="He Y."/>
            <person name="Tian X."/>
        </authorList>
    </citation>
    <scope>NUCLEOTIDE SEQUENCE</scope>
    <source>
        <strain evidence="2">DSM 19957</strain>
    </source>
</reference>
<dbReference type="Proteomes" id="UP001216390">
    <property type="component" value="Chromosome"/>
</dbReference>
<feature type="transmembrane region" description="Helical" evidence="1">
    <location>
        <begin position="23"/>
        <end position="44"/>
    </location>
</feature>
<keyword evidence="1" id="KW-0472">Membrane</keyword>
<keyword evidence="1" id="KW-1133">Transmembrane helix</keyword>
<feature type="transmembrane region" description="Helical" evidence="1">
    <location>
        <begin position="85"/>
        <end position="103"/>
    </location>
</feature>
<evidence type="ECO:0000313" key="2">
    <source>
        <dbReference type="EMBL" id="WCO67128.1"/>
    </source>
</evidence>
<dbReference type="RefSeq" id="WP_272736650.1">
    <property type="nucleotide sequence ID" value="NZ_CP116942.1"/>
</dbReference>
<gene>
    <name evidence="2" type="ORF">PO878_00120</name>
</gene>
<name>A0AAE9Y9P3_9ACTN</name>
<dbReference type="KEGG" id="ima:PO878_00120"/>
<organism evidence="2 3">
    <name type="scientific">Iamia majanohamensis</name>
    <dbReference type="NCBI Taxonomy" id="467976"/>
    <lineage>
        <taxon>Bacteria</taxon>
        <taxon>Bacillati</taxon>
        <taxon>Actinomycetota</taxon>
        <taxon>Acidimicrobiia</taxon>
        <taxon>Acidimicrobiales</taxon>
        <taxon>Iamiaceae</taxon>
        <taxon>Iamia</taxon>
    </lineage>
</organism>
<accession>A0AAE9Y9P3</accession>
<proteinExistence type="predicted"/>
<evidence type="ECO:0000256" key="1">
    <source>
        <dbReference type="SAM" id="Phobius"/>
    </source>
</evidence>
<sequence length="163" mass="17551">MAVVSEEKHPTARGGSRRQKLEITWVVGVVLFTLARFGAAWGALADQDRWVVWVFGVIDLGTAVPYAVGTARLVMGLVDQHLQSAVRWGLVAGVSFLAPYLWLGWAGRDGSFPTVVYVVVALCLVCFGANAVLSVRRKVREARAAEVAPPDPLPRAASRSVVP</sequence>
<keyword evidence="1" id="KW-0812">Transmembrane</keyword>
<dbReference type="AlphaFoldDB" id="A0AAE9Y9P3"/>
<dbReference type="EMBL" id="CP116942">
    <property type="protein sequence ID" value="WCO67128.1"/>
    <property type="molecule type" value="Genomic_DNA"/>
</dbReference>